<dbReference type="Proteomes" id="UP000009192">
    <property type="component" value="Unassembled WGS sequence"/>
</dbReference>
<sequence>MTTTTTAAAGHKCISMLKKYVCRLLYKLNTLLICFASVFPFCQIVFFFFFFLNLLICLLLLRVGIYLLLYKIYIVFSLLILHFESMFYTCIK</sequence>
<protein>
    <submittedName>
        <fullName evidence="2">Uncharacterized protein</fullName>
    </submittedName>
</protein>
<evidence type="ECO:0000313" key="2">
    <source>
        <dbReference type="EMBL" id="KRG04748.1"/>
    </source>
</evidence>
<dbReference type="EMBL" id="CH933808">
    <property type="protein sequence ID" value="KRG04748.1"/>
    <property type="molecule type" value="Genomic_DNA"/>
</dbReference>
<keyword evidence="3" id="KW-1185">Reference proteome</keyword>
<proteinExistence type="predicted"/>
<keyword evidence="1" id="KW-0812">Transmembrane</keyword>
<gene>
    <name evidence="2" type="primary">Dmoj\GI26984</name>
    <name evidence="2" type="ORF">Dmoj_GI26984</name>
</gene>
<keyword evidence="1" id="KW-1133">Transmembrane helix</keyword>
<reference evidence="2 3" key="1">
    <citation type="journal article" date="2007" name="Nature">
        <title>Evolution of genes and genomes on the Drosophila phylogeny.</title>
        <authorList>
            <consortium name="Drosophila 12 Genomes Consortium"/>
            <person name="Clark A.G."/>
            <person name="Eisen M.B."/>
            <person name="Smith D.R."/>
            <person name="Bergman C.M."/>
            <person name="Oliver B."/>
            <person name="Markow T.A."/>
            <person name="Kaufman T.C."/>
            <person name="Kellis M."/>
            <person name="Gelbart W."/>
            <person name="Iyer V.N."/>
            <person name="Pollard D.A."/>
            <person name="Sackton T.B."/>
            <person name="Larracuente A.M."/>
            <person name="Singh N.D."/>
            <person name="Abad J.P."/>
            <person name="Abt D.N."/>
            <person name="Adryan B."/>
            <person name="Aguade M."/>
            <person name="Akashi H."/>
            <person name="Anderson W.W."/>
            <person name="Aquadro C.F."/>
            <person name="Ardell D.H."/>
            <person name="Arguello R."/>
            <person name="Artieri C.G."/>
            <person name="Barbash D.A."/>
            <person name="Barker D."/>
            <person name="Barsanti P."/>
            <person name="Batterham P."/>
            <person name="Batzoglou S."/>
            <person name="Begun D."/>
            <person name="Bhutkar A."/>
            <person name="Blanco E."/>
            <person name="Bosak S.A."/>
            <person name="Bradley R.K."/>
            <person name="Brand A.D."/>
            <person name="Brent M.R."/>
            <person name="Brooks A.N."/>
            <person name="Brown R.H."/>
            <person name="Butlin R.K."/>
            <person name="Caggese C."/>
            <person name="Calvi B.R."/>
            <person name="Bernardo de Carvalho A."/>
            <person name="Caspi A."/>
            <person name="Castrezana S."/>
            <person name="Celniker S.E."/>
            <person name="Chang J.L."/>
            <person name="Chapple C."/>
            <person name="Chatterji S."/>
            <person name="Chinwalla A."/>
            <person name="Civetta A."/>
            <person name="Clifton S.W."/>
            <person name="Comeron J.M."/>
            <person name="Costello J.C."/>
            <person name="Coyne J.A."/>
            <person name="Daub J."/>
            <person name="David R.G."/>
            <person name="Delcher A.L."/>
            <person name="Delehaunty K."/>
            <person name="Do C.B."/>
            <person name="Ebling H."/>
            <person name="Edwards K."/>
            <person name="Eickbush T."/>
            <person name="Evans J.D."/>
            <person name="Filipski A."/>
            <person name="Findeiss S."/>
            <person name="Freyhult E."/>
            <person name="Fulton L."/>
            <person name="Fulton R."/>
            <person name="Garcia A.C."/>
            <person name="Gardiner A."/>
            <person name="Garfield D.A."/>
            <person name="Garvin B.E."/>
            <person name="Gibson G."/>
            <person name="Gilbert D."/>
            <person name="Gnerre S."/>
            <person name="Godfrey J."/>
            <person name="Good R."/>
            <person name="Gotea V."/>
            <person name="Gravely B."/>
            <person name="Greenberg A.J."/>
            <person name="Griffiths-Jones S."/>
            <person name="Gross S."/>
            <person name="Guigo R."/>
            <person name="Gustafson E.A."/>
            <person name="Haerty W."/>
            <person name="Hahn M.W."/>
            <person name="Halligan D.L."/>
            <person name="Halpern A.L."/>
            <person name="Halter G.M."/>
            <person name="Han M.V."/>
            <person name="Heger A."/>
            <person name="Hillier L."/>
            <person name="Hinrichs A.S."/>
            <person name="Holmes I."/>
            <person name="Hoskins R.A."/>
            <person name="Hubisz M.J."/>
            <person name="Hultmark D."/>
            <person name="Huntley M.A."/>
            <person name="Jaffe D.B."/>
            <person name="Jagadeeshan S."/>
            <person name="Jeck W.R."/>
            <person name="Johnson J."/>
            <person name="Jones C.D."/>
            <person name="Jordan W.C."/>
            <person name="Karpen G.H."/>
            <person name="Kataoka E."/>
            <person name="Keightley P.D."/>
            <person name="Kheradpour P."/>
            <person name="Kirkness E.F."/>
            <person name="Koerich L.B."/>
            <person name="Kristiansen K."/>
            <person name="Kudrna D."/>
            <person name="Kulathinal R.J."/>
            <person name="Kumar S."/>
            <person name="Kwok R."/>
            <person name="Lander E."/>
            <person name="Langley C.H."/>
            <person name="Lapoint R."/>
            <person name="Lazzaro B.P."/>
            <person name="Lee S.J."/>
            <person name="Levesque L."/>
            <person name="Li R."/>
            <person name="Lin C.F."/>
            <person name="Lin M.F."/>
            <person name="Lindblad-Toh K."/>
            <person name="Llopart A."/>
            <person name="Long M."/>
            <person name="Low L."/>
            <person name="Lozovsky E."/>
            <person name="Lu J."/>
            <person name="Luo M."/>
            <person name="Machado C.A."/>
            <person name="Makalowski W."/>
            <person name="Marzo M."/>
            <person name="Matsuda M."/>
            <person name="Matzkin L."/>
            <person name="McAllister B."/>
            <person name="McBride C.S."/>
            <person name="McKernan B."/>
            <person name="McKernan K."/>
            <person name="Mendez-Lago M."/>
            <person name="Minx P."/>
            <person name="Mollenhauer M.U."/>
            <person name="Montooth K."/>
            <person name="Mount S.M."/>
            <person name="Mu X."/>
            <person name="Myers E."/>
            <person name="Negre B."/>
            <person name="Newfeld S."/>
            <person name="Nielsen R."/>
            <person name="Noor M.A."/>
            <person name="O'Grady P."/>
            <person name="Pachter L."/>
            <person name="Papaceit M."/>
            <person name="Parisi M.J."/>
            <person name="Parisi M."/>
            <person name="Parts L."/>
            <person name="Pedersen J.S."/>
            <person name="Pesole G."/>
            <person name="Phillippy A.M."/>
            <person name="Ponting C.P."/>
            <person name="Pop M."/>
            <person name="Porcelli D."/>
            <person name="Powell J.R."/>
            <person name="Prohaska S."/>
            <person name="Pruitt K."/>
            <person name="Puig M."/>
            <person name="Quesneville H."/>
            <person name="Ram K.R."/>
            <person name="Rand D."/>
            <person name="Rasmussen M.D."/>
            <person name="Reed L.K."/>
            <person name="Reenan R."/>
            <person name="Reily A."/>
            <person name="Remington K.A."/>
            <person name="Rieger T.T."/>
            <person name="Ritchie M.G."/>
            <person name="Robin C."/>
            <person name="Rogers Y.H."/>
            <person name="Rohde C."/>
            <person name="Rozas J."/>
            <person name="Rubenfield M.J."/>
            <person name="Ruiz A."/>
            <person name="Russo S."/>
            <person name="Salzberg S.L."/>
            <person name="Sanchez-Gracia A."/>
            <person name="Saranga D.J."/>
            <person name="Sato H."/>
            <person name="Schaeffer S.W."/>
            <person name="Schatz M.C."/>
            <person name="Schlenke T."/>
            <person name="Schwartz R."/>
            <person name="Segarra C."/>
            <person name="Singh R.S."/>
            <person name="Sirot L."/>
            <person name="Sirota M."/>
            <person name="Sisneros N.B."/>
            <person name="Smith C.D."/>
            <person name="Smith T.F."/>
            <person name="Spieth J."/>
            <person name="Stage D.E."/>
            <person name="Stark A."/>
            <person name="Stephan W."/>
            <person name="Strausberg R.L."/>
            <person name="Strempel S."/>
            <person name="Sturgill D."/>
            <person name="Sutton G."/>
            <person name="Sutton G.G."/>
            <person name="Tao W."/>
            <person name="Teichmann S."/>
            <person name="Tobari Y.N."/>
            <person name="Tomimura Y."/>
            <person name="Tsolas J.M."/>
            <person name="Valente V.L."/>
            <person name="Venter E."/>
            <person name="Venter J.C."/>
            <person name="Vicario S."/>
            <person name="Vieira F.G."/>
            <person name="Vilella A.J."/>
            <person name="Villasante A."/>
            <person name="Walenz B."/>
            <person name="Wang J."/>
            <person name="Wasserman M."/>
            <person name="Watts T."/>
            <person name="Wilson D."/>
            <person name="Wilson R.K."/>
            <person name="Wing R.A."/>
            <person name="Wolfner M.F."/>
            <person name="Wong A."/>
            <person name="Wong G.K."/>
            <person name="Wu C.I."/>
            <person name="Wu G."/>
            <person name="Yamamoto D."/>
            <person name="Yang H.P."/>
            <person name="Yang S.P."/>
            <person name="Yorke J.A."/>
            <person name="Yoshida K."/>
            <person name="Zdobnov E."/>
            <person name="Zhang P."/>
            <person name="Zhang Y."/>
            <person name="Zimin A.V."/>
            <person name="Baldwin J."/>
            <person name="Abdouelleil A."/>
            <person name="Abdulkadir J."/>
            <person name="Abebe A."/>
            <person name="Abera B."/>
            <person name="Abreu J."/>
            <person name="Acer S.C."/>
            <person name="Aftuck L."/>
            <person name="Alexander A."/>
            <person name="An P."/>
            <person name="Anderson E."/>
            <person name="Anderson S."/>
            <person name="Arachi H."/>
            <person name="Azer M."/>
            <person name="Bachantsang P."/>
            <person name="Barry A."/>
            <person name="Bayul T."/>
            <person name="Berlin A."/>
            <person name="Bessette D."/>
            <person name="Bloom T."/>
            <person name="Blye J."/>
            <person name="Boguslavskiy L."/>
            <person name="Bonnet C."/>
            <person name="Boukhgalter B."/>
            <person name="Bourzgui I."/>
            <person name="Brown A."/>
            <person name="Cahill P."/>
            <person name="Channer S."/>
            <person name="Cheshatsang Y."/>
            <person name="Chuda L."/>
            <person name="Citroen M."/>
            <person name="Collymore A."/>
            <person name="Cooke P."/>
            <person name="Costello M."/>
            <person name="D'Aco K."/>
            <person name="Daza R."/>
            <person name="De Haan G."/>
            <person name="DeGray S."/>
            <person name="DeMaso C."/>
            <person name="Dhargay N."/>
            <person name="Dooley K."/>
            <person name="Dooley E."/>
            <person name="Doricent M."/>
            <person name="Dorje P."/>
            <person name="Dorjee K."/>
            <person name="Dupes A."/>
            <person name="Elong R."/>
            <person name="Falk J."/>
            <person name="Farina A."/>
            <person name="Faro S."/>
            <person name="Ferguson D."/>
            <person name="Fisher S."/>
            <person name="Foley C.D."/>
            <person name="Franke A."/>
            <person name="Friedrich D."/>
            <person name="Gadbois L."/>
            <person name="Gearin G."/>
            <person name="Gearin C.R."/>
            <person name="Giannoukos G."/>
            <person name="Goode T."/>
            <person name="Graham J."/>
            <person name="Grandbois E."/>
            <person name="Grewal S."/>
            <person name="Gyaltsen K."/>
            <person name="Hafez N."/>
            <person name="Hagos B."/>
            <person name="Hall J."/>
            <person name="Henson C."/>
            <person name="Hollinger A."/>
            <person name="Honan T."/>
            <person name="Huard M.D."/>
            <person name="Hughes L."/>
            <person name="Hurhula B."/>
            <person name="Husby M.E."/>
            <person name="Kamat A."/>
            <person name="Kanga B."/>
            <person name="Kashin S."/>
            <person name="Khazanovich D."/>
            <person name="Kisner P."/>
            <person name="Lance K."/>
            <person name="Lara M."/>
            <person name="Lee W."/>
            <person name="Lennon N."/>
            <person name="Letendre F."/>
            <person name="LeVine R."/>
            <person name="Lipovsky A."/>
            <person name="Liu X."/>
            <person name="Liu J."/>
            <person name="Liu S."/>
            <person name="Lokyitsang T."/>
            <person name="Lokyitsang Y."/>
            <person name="Lubonja R."/>
            <person name="Lui A."/>
            <person name="MacDonald P."/>
            <person name="Magnisalis V."/>
            <person name="Maru K."/>
            <person name="Matthews C."/>
            <person name="McCusker W."/>
            <person name="McDonough S."/>
            <person name="Mehta T."/>
            <person name="Meldrim J."/>
            <person name="Meneus L."/>
            <person name="Mihai O."/>
            <person name="Mihalev A."/>
            <person name="Mihova T."/>
            <person name="Mittelman R."/>
            <person name="Mlenga V."/>
            <person name="Montmayeur A."/>
            <person name="Mulrain L."/>
            <person name="Navidi A."/>
            <person name="Naylor J."/>
            <person name="Negash T."/>
            <person name="Nguyen T."/>
            <person name="Nguyen N."/>
            <person name="Nicol R."/>
            <person name="Norbu C."/>
            <person name="Norbu N."/>
            <person name="Novod N."/>
            <person name="O'Neill B."/>
            <person name="Osman S."/>
            <person name="Markiewicz E."/>
            <person name="Oyono O.L."/>
            <person name="Patti C."/>
            <person name="Phunkhang P."/>
            <person name="Pierre F."/>
            <person name="Priest M."/>
            <person name="Raghuraman S."/>
            <person name="Rege F."/>
            <person name="Reyes R."/>
            <person name="Rise C."/>
            <person name="Rogov P."/>
            <person name="Ross K."/>
            <person name="Ryan E."/>
            <person name="Settipalli S."/>
            <person name="Shea T."/>
            <person name="Sherpa N."/>
            <person name="Shi L."/>
            <person name="Shih D."/>
            <person name="Sparrow T."/>
            <person name="Spaulding J."/>
            <person name="Stalker J."/>
            <person name="Stange-Thomann N."/>
            <person name="Stavropoulos S."/>
            <person name="Stone C."/>
            <person name="Strader C."/>
            <person name="Tesfaye S."/>
            <person name="Thomson T."/>
            <person name="Thoulutsang Y."/>
            <person name="Thoulutsang D."/>
            <person name="Topham K."/>
            <person name="Topping I."/>
            <person name="Tsamla T."/>
            <person name="Vassiliev H."/>
            <person name="Vo A."/>
            <person name="Wangchuk T."/>
            <person name="Wangdi T."/>
            <person name="Weiand M."/>
            <person name="Wilkinson J."/>
            <person name="Wilson A."/>
            <person name="Yadav S."/>
            <person name="Young G."/>
            <person name="Yu Q."/>
            <person name="Zembek L."/>
            <person name="Zhong D."/>
            <person name="Zimmer A."/>
            <person name="Zwirko Z."/>
            <person name="Jaffe D.B."/>
            <person name="Alvarez P."/>
            <person name="Brockman W."/>
            <person name="Butler J."/>
            <person name="Chin C."/>
            <person name="Gnerre S."/>
            <person name="Grabherr M."/>
            <person name="Kleber M."/>
            <person name="Mauceli E."/>
            <person name="MacCallum I."/>
        </authorList>
    </citation>
    <scope>NUCLEOTIDE SEQUENCE [LARGE SCALE GENOMIC DNA]</scope>
    <source>
        <strain evidence="3">Tucson 15081-1352.22</strain>
    </source>
</reference>
<evidence type="ECO:0000313" key="3">
    <source>
        <dbReference type="Proteomes" id="UP000009192"/>
    </source>
</evidence>
<feature type="transmembrane region" description="Helical" evidence="1">
    <location>
        <begin position="28"/>
        <end position="61"/>
    </location>
</feature>
<feature type="transmembrane region" description="Helical" evidence="1">
    <location>
        <begin position="67"/>
        <end position="91"/>
    </location>
</feature>
<accession>A0A0Q9X8T8</accession>
<evidence type="ECO:0000256" key="1">
    <source>
        <dbReference type="SAM" id="Phobius"/>
    </source>
</evidence>
<name>A0A0Q9X8T8_DROMO</name>
<dbReference type="InParanoid" id="A0A0Q9X8T8"/>
<dbReference type="AlphaFoldDB" id="A0A0Q9X8T8"/>
<organism evidence="2 3">
    <name type="scientific">Drosophila mojavensis</name>
    <name type="common">Fruit fly</name>
    <dbReference type="NCBI Taxonomy" id="7230"/>
    <lineage>
        <taxon>Eukaryota</taxon>
        <taxon>Metazoa</taxon>
        <taxon>Ecdysozoa</taxon>
        <taxon>Arthropoda</taxon>
        <taxon>Hexapoda</taxon>
        <taxon>Insecta</taxon>
        <taxon>Pterygota</taxon>
        <taxon>Neoptera</taxon>
        <taxon>Endopterygota</taxon>
        <taxon>Diptera</taxon>
        <taxon>Brachycera</taxon>
        <taxon>Muscomorpha</taxon>
        <taxon>Ephydroidea</taxon>
        <taxon>Drosophilidae</taxon>
        <taxon>Drosophila</taxon>
    </lineage>
</organism>
<dbReference type="KEGG" id="dmo:Dmoj_GI26984"/>
<keyword evidence="1" id="KW-0472">Membrane</keyword>